<name>A0ACB9Z5Y2_9PEZI</name>
<dbReference type="EMBL" id="MU393459">
    <property type="protein sequence ID" value="KAI4866405.1"/>
    <property type="molecule type" value="Genomic_DNA"/>
</dbReference>
<reference evidence="1 2" key="1">
    <citation type="journal article" date="2022" name="New Phytol.">
        <title>Ecological generalism drives hyperdiversity of secondary metabolite gene clusters in xylarialean endophytes.</title>
        <authorList>
            <person name="Franco M.E.E."/>
            <person name="Wisecaver J.H."/>
            <person name="Arnold A.E."/>
            <person name="Ju Y.M."/>
            <person name="Slot J.C."/>
            <person name="Ahrendt S."/>
            <person name="Moore L.P."/>
            <person name="Eastman K.E."/>
            <person name="Scott K."/>
            <person name="Konkel Z."/>
            <person name="Mondo S.J."/>
            <person name="Kuo A."/>
            <person name="Hayes R.D."/>
            <person name="Haridas S."/>
            <person name="Andreopoulos B."/>
            <person name="Riley R."/>
            <person name="LaButti K."/>
            <person name="Pangilinan J."/>
            <person name="Lipzen A."/>
            <person name="Amirebrahimi M."/>
            <person name="Yan J."/>
            <person name="Adam C."/>
            <person name="Keymanesh K."/>
            <person name="Ng V."/>
            <person name="Louie K."/>
            <person name="Northen T."/>
            <person name="Drula E."/>
            <person name="Henrissat B."/>
            <person name="Hsieh H.M."/>
            <person name="Youens-Clark K."/>
            <person name="Lutzoni F."/>
            <person name="Miadlikowska J."/>
            <person name="Eastwood D.C."/>
            <person name="Hamelin R.C."/>
            <person name="Grigoriev I.V."/>
            <person name="U'Ren J.M."/>
        </authorList>
    </citation>
    <scope>NUCLEOTIDE SEQUENCE [LARGE SCALE GENOMIC DNA]</scope>
    <source>
        <strain evidence="1 2">CBS 119005</strain>
    </source>
</reference>
<accession>A0ACB9Z5Y2</accession>
<keyword evidence="2" id="KW-1185">Reference proteome</keyword>
<protein>
    <submittedName>
        <fullName evidence="1">Zeta toxin-domain-containing protein</fullName>
    </submittedName>
</protein>
<dbReference type="Proteomes" id="UP001497700">
    <property type="component" value="Unassembled WGS sequence"/>
</dbReference>
<evidence type="ECO:0000313" key="2">
    <source>
        <dbReference type="Proteomes" id="UP001497700"/>
    </source>
</evidence>
<organism evidence="1 2">
    <name type="scientific">Hypoxylon rubiginosum</name>
    <dbReference type="NCBI Taxonomy" id="110542"/>
    <lineage>
        <taxon>Eukaryota</taxon>
        <taxon>Fungi</taxon>
        <taxon>Dikarya</taxon>
        <taxon>Ascomycota</taxon>
        <taxon>Pezizomycotina</taxon>
        <taxon>Sordariomycetes</taxon>
        <taxon>Xylariomycetidae</taxon>
        <taxon>Xylariales</taxon>
        <taxon>Hypoxylaceae</taxon>
        <taxon>Hypoxylon</taxon>
    </lineage>
</organism>
<comment type="caution">
    <text evidence="1">The sequence shown here is derived from an EMBL/GenBank/DDBJ whole genome shotgun (WGS) entry which is preliminary data.</text>
</comment>
<evidence type="ECO:0000313" key="1">
    <source>
        <dbReference type="EMBL" id="KAI4866405.1"/>
    </source>
</evidence>
<sequence length="353" mass="36962">MDASDPQSYVLSADESEAIFERDIVPAELGALLLPADQQPNDASTNSNNAAPRTPLAVLLIGQTGAGKSRTAPAIKQAMEHLRGPARLAHFVADTYKTYHPAYRALLARNPALASPATAPDARRWLATAAARAAAARADVLLESAARHPADFAQLAALFRGAGYRVEAAVLAVPAALSRLGVLARFYGGLGQGGGLPVRLTPRAVHDASYAGLLEAAAFVDASDAVDQVVVVRRDGMVAYVNERAGRVGSGGGSSSSSWRREAGVAAAVRAERERPLTLVEKTGAESSLRELRDTNVPSLESQLVEIEGLLEPLMGDLDQSAYAPLRPLSLPSSAQDESFDVEAGLRLGVISS</sequence>
<proteinExistence type="predicted"/>
<gene>
    <name evidence="1" type="ORF">F4820DRAFT_468894</name>
</gene>